<gene>
    <name evidence="1" type="ORF">SAMN05877753_102451</name>
</gene>
<dbReference type="InterPro" id="IPR019687">
    <property type="entry name" value="DUF2535"/>
</dbReference>
<sequence>MLWKTLEFKTLSGQKVKVMEIPVLEEDPLLQLLIKEHLQSFIYTINQRNQPNHCYSFNEYLKKTLKWNIYERLIHESPLPYHA</sequence>
<reference evidence="1 2" key="1">
    <citation type="submission" date="2017-08" db="EMBL/GenBank/DDBJ databases">
        <authorList>
            <person name="de Groot N.N."/>
        </authorList>
    </citation>
    <scope>NUCLEOTIDE SEQUENCE [LARGE SCALE GENOMIC DNA]</scope>
    <source>
        <strain evidence="1 2">JC228</strain>
    </source>
</reference>
<protein>
    <submittedName>
        <fullName evidence="1">Uncharacterized protein DUF2535</fullName>
    </submittedName>
</protein>
<proteinExistence type="predicted"/>
<keyword evidence="2" id="KW-1185">Reference proteome</keyword>
<dbReference type="Pfam" id="PF10751">
    <property type="entry name" value="DUF2535"/>
    <property type="match status" value="1"/>
</dbReference>
<evidence type="ECO:0000313" key="1">
    <source>
        <dbReference type="EMBL" id="SNX68286.1"/>
    </source>
</evidence>
<organism evidence="1 2">
    <name type="scientific">Bacillus oleivorans</name>
    <dbReference type="NCBI Taxonomy" id="1448271"/>
    <lineage>
        <taxon>Bacteria</taxon>
        <taxon>Bacillati</taxon>
        <taxon>Bacillota</taxon>
        <taxon>Bacilli</taxon>
        <taxon>Bacillales</taxon>
        <taxon>Bacillaceae</taxon>
        <taxon>Bacillus</taxon>
    </lineage>
</organism>
<dbReference type="EMBL" id="OAOP01000002">
    <property type="protein sequence ID" value="SNX68286.1"/>
    <property type="molecule type" value="Genomic_DNA"/>
</dbReference>
<dbReference type="AlphaFoldDB" id="A0A285CMK5"/>
<dbReference type="Proteomes" id="UP000219546">
    <property type="component" value="Unassembled WGS sequence"/>
</dbReference>
<evidence type="ECO:0000313" key="2">
    <source>
        <dbReference type="Proteomes" id="UP000219546"/>
    </source>
</evidence>
<dbReference type="OrthoDB" id="2941639at2"/>
<name>A0A285CMK5_9BACI</name>
<accession>A0A285CMK5</accession>
<dbReference type="RefSeq" id="WP_097157633.1">
    <property type="nucleotide sequence ID" value="NZ_JBEPMQ010000001.1"/>
</dbReference>